<protein>
    <submittedName>
        <fullName evidence="3">Mobilization protein TraI-like protein</fullName>
    </submittedName>
</protein>
<feature type="compositionally biased region" description="Basic and acidic residues" evidence="1">
    <location>
        <begin position="1030"/>
        <end position="1039"/>
    </location>
</feature>
<reference evidence="3 4" key="1">
    <citation type="submission" date="2017-06" db="EMBL/GenBank/DDBJ databases">
        <title>Genome sequencing of cyanobaciteial culture collection at National Institute for Environmental Studies (NIES).</title>
        <authorList>
            <person name="Hirose Y."/>
            <person name="Shimura Y."/>
            <person name="Fujisawa T."/>
            <person name="Nakamura Y."/>
            <person name="Kawachi M."/>
        </authorList>
    </citation>
    <scope>NUCLEOTIDE SEQUENCE [LARGE SCALE GENOMIC DNA]</scope>
    <source>
        <strain evidence="3 4">NIES-2135</strain>
        <plasmid evidence="4">Plasmid Plasmid2 dna</plasmid>
    </source>
</reference>
<feature type="compositionally biased region" description="Polar residues" evidence="1">
    <location>
        <begin position="647"/>
        <end position="667"/>
    </location>
</feature>
<name>A0A1Z4JT26_LEPBY</name>
<dbReference type="EMBL" id="AP018205">
    <property type="protein sequence ID" value="BAY59846.1"/>
    <property type="molecule type" value="Genomic_DNA"/>
</dbReference>
<dbReference type="NCBIfam" id="NF041492">
    <property type="entry name" value="MobF"/>
    <property type="match status" value="1"/>
</dbReference>
<feature type="region of interest" description="Disordered" evidence="1">
    <location>
        <begin position="647"/>
        <end position="699"/>
    </location>
</feature>
<dbReference type="Proteomes" id="UP000217895">
    <property type="component" value="Plasmid Plasmid2 dna"/>
</dbReference>
<sequence>MLTLGRVHSQNSVHYFMQDNHRPGSDAADFSRWYGQGAIALSCPEVVNEIAFSNILSGLAPTGESLPGRQIHPQHQAGIDLTFNAPKSVSLAALMGEQDVLIAAHTQAIAHTLQIVEQRYAYTRLCEQGQRQLVPTQNLVIAAFQHETSRAHDPHLHTHCVVANLTQIANGEWRTIETTGIYRDRSFLSALYTNALADQIRQLGYEITLRPDSHFELAGYALEQLQHFSKRRQQILNLVGESATPAMKQWACLATRPRKILNIDTAELNEWWQTQNSALQLDIRHPAPIEQSRFSRSIDAVLMDAIATCTQTRSLFSQTELERRIFDRVQPFSYGDFLETLQALQQAGKLIALGNQYWTIPDRHSFSVDVAPAIRAISKGNALNGFAQLLECDRVFESANPFQAAIDAYLALKPSDRAHTALIVADEDSRNRLEQDLAQAHQAHESTFTLWQLQPQPLTVSQALRVQSFQINDVVIPRYHYPVLGLSKGEPYTIVALQAKTFTLRDSSQAELTIEPRQFRKHLYRPQPITVSLGDRLQWTTPHQDGSHFTIAAITDTTASIQYSNGQIEQLDPHQSYFLQDARIFTTTDVPPSNLKQLLVVEPVAISLTRWIQTLPALPDNLVVYSDRIPALFDRLRNASSRVYSYPNYDSTSRPTQLEQSAANSQPAAKRVSKLNSKHSLLARNQSERSTTPENRPSRLEEYARNLLSGIKQYSEQQAIEFATEPLSRAITSLAAKLDQTERTFGNQHRRTAAFESAVRDIVDLTSLIRQAIRTTECLAAAIIHAPRTSSINTIAFYELKSPTTKPGSFGKPPSTASEQPRHEFSNEPARVVSATTSHSPLADSEIDTKPNSKRPESPNKSAFTQDRTNVASTAGKTPSGASSATSATLSAQLTQLLPQLCDWREQQVITNASITLNPVLMHLHHWINAALAIPVSQSQANLAQFLSHQQQLITGVIHSVSHIQNFVVQKSENSHLLHHVRLPIQSDFTERLINLADHAERAASRDREFTQHFMRSTSQFQRSTHRSRKSDPSSRSDYRAASQRTDYPTQPIARLALDLTRWHESVRDLFAQFPRRVEALHADETTEATCTELAGLADQLTTNDSNQHSGLSGTVAAITATRSHLAAGITDFAAGIGRANAAVTDHLTNARCHLTAVVRDAHECIAELTRAIEHSRAIDRLADTVDRAVAECQRIASERVIFQSLEKSSLESATPIFQTLENSALIPVSSQSNDFSGFGWITGQGALNRVVLVETPEDATALAQLDITRLEHPGRSLYLAMTDSVPKALQEWAAMPGRTAIAAGDPEFIRRVQKEIGQSQSLLVPDGFTWQKLLQMGHQNPAQLLHHYRQGLTGEPTAILLESAKRALRLGQPMELVRSMLITAERVETMRQLQQAEQYVQAIVDRAYKNASEQQNSIIQPIRKLKVQQL</sequence>
<feature type="region of interest" description="Disordered" evidence="1">
    <location>
        <begin position="1015"/>
        <end position="1046"/>
    </location>
</feature>
<evidence type="ECO:0000313" key="4">
    <source>
        <dbReference type="Proteomes" id="UP000217895"/>
    </source>
</evidence>
<keyword evidence="3" id="KW-0614">Plasmid</keyword>
<dbReference type="InterPro" id="IPR014862">
    <property type="entry name" value="TrwC"/>
</dbReference>
<proteinExistence type="predicted"/>
<dbReference type="SUPFAM" id="SSF55464">
    <property type="entry name" value="Origin of replication-binding domain, RBD-like"/>
    <property type="match status" value="1"/>
</dbReference>
<dbReference type="Pfam" id="PF08751">
    <property type="entry name" value="TrwC"/>
    <property type="match status" value="1"/>
</dbReference>
<dbReference type="NCBIfam" id="TIGR02686">
    <property type="entry name" value="relax_trwC"/>
    <property type="match status" value="1"/>
</dbReference>
<keyword evidence="4" id="KW-1185">Reference proteome</keyword>
<evidence type="ECO:0000313" key="3">
    <source>
        <dbReference type="EMBL" id="BAY59846.1"/>
    </source>
</evidence>
<feature type="region of interest" description="Disordered" evidence="1">
    <location>
        <begin position="803"/>
        <end position="884"/>
    </location>
</feature>
<dbReference type="InterPro" id="IPR014059">
    <property type="entry name" value="TraI/TrwC_relax"/>
</dbReference>
<evidence type="ECO:0000259" key="2">
    <source>
        <dbReference type="Pfam" id="PF08751"/>
    </source>
</evidence>
<evidence type="ECO:0000256" key="1">
    <source>
        <dbReference type="SAM" id="MobiDB-lite"/>
    </source>
</evidence>
<organism evidence="3 4">
    <name type="scientific">Leptolyngbya boryana NIES-2135</name>
    <dbReference type="NCBI Taxonomy" id="1973484"/>
    <lineage>
        <taxon>Bacteria</taxon>
        <taxon>Bacillati</taxon>
        <taxon>Cyanobacteriota</taxon>
        <taxon>Cyanophyceae</taxon>
        <taxon>Leptolyngbyales</taxon>
        <taxon>Leptolyngbyaceae</taxon>
        <taxon>Leptolyngbya group</taxon>
        <taxon>Leptolyngbya</taxon>
    </lineage>
</organism>
<feature type="compositionally biased region" description="Polar residues" evidence="1">
    <location>
        <begin position="678"/>
        <end position="695"/>
    </location>
</feature>
<feature type="domain" description="TrwC relaxase" evidence="2">
    <location>
        <begin position="27"/>
        <end position="277"/>
    </location>
</feature>
<geneLocation type="plasmid" evidence="3">
    <name>plasmid2</name>
</geneLocation>
<accession>A0A1Z4JT26</accession>
<feature type="compositionally biased region" description="Low complexity" evidence="1">
    <location>
        <begin position="872"/>
        <end position="884"/>
    </location>
</feature>
<gene>
    <name evidence="3" type="ORF">NIES2135_67230</name>
</gene>
<feature type="compositionally biased region" description="Basic and acidic residues" evidence="1">
    <location>
        <begin position="847"/>
        <end position="858"/>
    </location>
</feature>
<feature type="compositionally biased region" description="Polar residues" evidence="1">
    <location>
        <begin position="859"/>
        <end position="871"/>
    </location>
</feature>